<keyword evidence="8" id="KW-0346">Stress response</keyword>
<feature type="compositionally biased region" description="Polar residues" evidence="6">
    <location>
        <begin position="556"/>
        <end position="580"/>
    </location>
</feature>
<dbReference type="EMBL" id="CM003108">
    <property type="protein sequence ID" value="KUI74021.1"/>
    <property type="molecule type" value="Genomic_DNA"/>
</dbReference>
<feature type="domain" description="HSF-type DNA-binding" evidence="7">
    <location>
        <begin position="163"/>
        <end position="270"/>
    </location>
</feature>
<evidence type="ECO:0000256" key="6">
    <source>
        <dbReference type="SAM" id="MobiDB-lite"/>
    </source>
</evidence>
<dbReference type="SMART" id="SM00415">
    <property type="entry name" value="HSF"/>
    <property type="match status" value="1"/>
</dbReference>
<feature type="region of interest" description="Disordered" evidence="6">
    <location>
        <begin position="1"/>
        <end position="31"/>
    </location>
</feature>
<evidence type="ECO:0000313" key="9">
    <source>
        <dbReference type="Proteomes" id="UP000078559"/>
    </source>
</evidence>
<comment type="similarity">
    <text evidence="2 5">Belongs to the HSF family.</text>
</comment>
<feature type="region of interest" description="Disordered" evidence="6">
    <location>
        <begin position="438"/>
        <end position="518"/>
    </location>
</feature>
<feature type="region of interest" description="Disordered" evidence="6">
    <location>
        <begin position="556"/>
        <end position="626"/>
    </location>
</feature>
<dbReference type="InterPro" id="IPR036390">
    <property type="entry name" value="WH_DNA-bd_sf"/>
</dbReference>
<name>A0A194WC81_CYTMA</name>
<protein>
    <submittedName>
        <fullName evidence="8">Heat shock factor protein</fullName>
    </submittedName>
</protein>
<dbReference type="SMR" id="A0A194WC81"/>
<dbReference type="SUPFAM" id="SSF46785">
    <property type="entry name" value="Winged helix' DNA-binding domain"/>
    <property type="match status" value="1"/>
</dbReference>
<evidence type="ECO:0000256" key="4">
    <source>
        <dbReference type="ARBA" id="ARBA00023242"/>
    </source>
</evidence>
<evidence type="ECO:0000256" key="1">
    <source>
        <dbReference type="ARBA" id="ARBA00004123"/>
    </source>
</evidence>
<dbReference type="PANTHER" id="PTHR10015:SF427">
    <property type="entry name" value="HEAT SHOCK FACTOR PROTEIN"/>
    <property type="match status" value="1"/>
</dbReference>
<evidence type="ECO:0000259" key="7">
    <source>
        <dbReference type="SMART" id="SM00415"/>
    </source>
</evidence>
<dbReference type="PANTHER" id="PTHR10015">
    <property type="entry name" value="HEAT SHOCK TRANSCRIPTION FACTOR"/>
    <property type="match status" value="1"/>
</dbReference>
<gene>
    <name evidence="8" type="ORF">VM1G_09541</name>
</gene>
<dbReference type="OrthoDB" id="60033at2759"/>
<organism evidence="8 9">
    <name type="scientific">Cytospora mali</name>
    <name type="common">Apple Valsa canker fungus</name>
    <name type="synonym">Valsa mali</name>
    <dbReference type="NCBI Taxonomy" id="578113"/>
    <lineage>
        <taxon>Eukaryota</taxon>
        <taxon>Fungi</taxon>
        <taxon>Dikarya</taxon>
        <taxon>Ascomycota</taxon>
        <taxon>Pezizomycotina</taxon>
        <taxon>Sordariomycetes</taxon>
        <taxon>Sordariomycetidae</taxon>
        <taxon>Diaporthales</taxon>
        <taxon>Cytosporaceae</taxon>
        <taxon>Cytospora</taxon>
    </lineage>
</organism>
<dbReference type="Proteomes" id="UP000078559">
    <property type="component" value="Chromosome 11"/>
</dbReference>
<dbReference type="InterPro" id="IPR000232">
    <property type="entry name" value="HSF_DNA-bd"/>
</dbReference>
<comment type="subcellular location">
    <subcellularLocation>
        <location evidence="1">Nucleus</location>
    </subcellularLocation>
</comment>
<feature type="compositionally biased region" description="Pro residues" evidence="6">
    <location>
        <begin position="593"/>
        <end position="602"/>
    </location>
</feature>
<dbReference type="GO" id="GO:0005634">
    <property type="term" value="C:nucleus"/>
    <property type="evidence" value="ECO:0007669"/>
    <property type="project" value="UniProtKB-SubCell"/>
</dbReference>
<evidence type="ECO:0000313" key="8">
    <source>
        <dbReference type="EMBL" id="KUI74021.1"/>
    </source>
</evidence>
<accession>A0A194WC81</accession>
<dbReference type="InterPro" id="IPR036388">
    <property type="entry name" value="WH-like_DNA-bd_sf"/>
</dbReference>
<dbReference type="FunFam" id="1.10.10.10:FF:000173">
    <property type="entry name" value="Heat shock transcription factor Hsf1"/>
    <property type="match status" value="1"/>
</dbReference>
<sequence length="778" mass="84484">MYLAMPSPTTRKRPAPGASPLPATPIQQAPQQFAPQDYNMRWNGVAANGNSFADVSNPYLLAQQPAPHGQALQSPSPSPSNVLALREPSASRALIPTAPRNTYDEQSDQWGASANDGALVPAPNGTTVPAISEEEHLRLLVARARKIEEEATKENPGPNQKRSIPPFVLKLASFLNNGKNSDLIRWSEKGDSFIVLDEDEFAKKLIPEMFKHNNYASFVRQLNMYGFHKKVGLSDNSMRASEKKNKSPSEYWNPYFLRDYPVLQWLIQKPNKSGGKRKGKQAVKDASGVIEPDSDGEDFIDDTATGTYAVTDIHPGRDIGRGEAGPLAKTEIGKFRDQLAQVQQKQQQVLNMIQQLRRSQDEIVQRAQMFEQMHHRHENSITAILNFLANVFRKSLENDGGAQNLSEMLASILPQHGQNQTIPTGVVQDLGDLFQRQDAARDSMSPAPPKRPQHLLPGIPGQQKPVAPSGNMAGMPSSTVPYPAGSAPQAAQTSRVTEVFDASPSDTTSPNYIRNELQSHPQETMMRIMGDTNARMTPNVDLAEVVAATSATMSTDQRNRMVSSMSRRIATPSNEPSTSPFQPPAMPSTTSVPPAPSSPPASAPAHPIASLSPILNAPKPPSVQEVSQPLIGIHELERAQRDVDKEIQHLGQTVASLSPTGHIPGYEGTSSDFDFNQYLDLDGSYNNSNYGFDFNDLNNTAGNFGGADGNDFDFSLPDTNLPSASATTDGAAVPAIDGLYPNGTATAEDTPSPAVTEEIQRTDLDGADQPSAKRRRQE</sequence>
<dbReference type="AlphaFoldDB" id="A0A194WC81"/>
<feature type="region of interest" description="Disordered" evidence="6">
    <location>
        <begin position="91"/>
        <end position="116"/>
    </location>
</feature>
<dbReference type="PRINTS" id="PR00056">
    <property type="entry name" value="HSFDOMAIN"/>
</dbReference>
<keyword evidence="3" id="KW-0238">DNA-binding</keyword>
<dbReference type="GO" id="GO:0003700">
    <property type="term" value="F:DNA-binding transcription factor activity"/>
    <property type="evidence" value="ECO:0007669"/>
    <property type="project" value="InterPro"/>
</dbReference>
<dbReference type="GO" id="GO:0043565">
    <property type="term" value="F:sequence-specific DNA binding"/>
    <property type="evidence" value="ECO:0007669"/>
    <property type="project" value="InterPro"/>
</dbReference>
<dbReference type="Gene3D" id="1.10.10.10">
    <property type="entry name" value="Winged helix-like DNA-binding domain superfamily/Winged helix DNA-binding domain"/>
    <property type="match status" value="1"/>
</dbReference>
<evidence type="ECO:0000256" key="3">
    <source>
        <dbReference type="ARBA" id="ARBA00023125"/>
    </source>
</evidence>
<feature type="compositionally biased region" description="Polar residues" evidence="6">
    <location>
        <begin position="504"/>
        <end position="518"/>
    </location>
</feature>
<keyword evidence="9" id="KW-1185">Reference proteome</keyword>
<evidence type="ECO:0000256" key="2">
    <source>
        <dbReference type="ARBA" id="ARBA00006403"/>
    </source>
</evidence>
<feature type="compositionally biased region" description="Low complexity" evidence="6">
    <location>
        <begin position="603"/>
        <end position="613"/>
    </location>
</feature>
<keyword evidence="4" id="KW-0539">Nucleus</keyword>
<feature type="region of interest" description="Disordered" evidence="6">
    <location>
        <begin position="735"/>
        <end position="778"/>
    </location>
</feature>
<reference evidence="8" key="1">
    <citation type="submission" date="2014-12" db="EMBL/GenBank/DDBJ databases">
        <title>Genome Sequence of Valsa Canker Pathogens Uncovers a Specific Adaption of Colonization on Woody Bark.</title>
        <authorList>
            <person name="Yin Z."/>
            <person name="Liu H."/>
            <person name="Gao X."/>
            <person name="Li Z."/>
            <person name="Song N."/>
            <person name="Ke X."/>
            <person name="Dai Q."/>
            <person name="Wu Y."/>
            <person name="Sun Y."/>
            <person name="Xu J.-R."/>
            <person name="Kang Z.K."/>
            <person name="Wang L."/>
            <person name="Huang L."/>
        </authorList>
    </citation>
    <scope>NUCLEOTIDE SEQUENCE [LARGE SCALE GENOMIC DNA]</scope>
    <source>
        <strain evidence="8">03-8</strain>
    </source>
</reference>
<dbReference type="Pfam" id="PF00447">
    <property type="entry name" value="HSF_DNA-bind"/>
    <property type="match status" value="1"/>
</dbReference>
<evidence type="ECO:0000256" key="5">
    <source>
        <dbReference type="RuleBase" id="RU004020"/>
    </source>
</evidence>
<proteinExistence type="inferred from homology"/>
<feature type="region of interest" description="Disordered" evidence="6">
    <location>
        <begin position="271"/>
        <end position="297"/>
    </location>
</feature>